<dbReference type="EMBL" id="CM055105">
    <property type="protein sequence ID" value="KAJ7530860.1"/>
    <property type="molecule type" value="Genomic_DNA"/>
</dbReference>
<accession>A0ACC2BM77</accession>
<evidence type="ECO:0000313" key="2">
    <source>
        <dbReference type="Proteomes" id="UP001162992"/>
    </source>
</evidence>
<protein>
    <submittedName>
        <fullName evidence="1">Uncharacterized protein</fullName>
    </submittedName>
</protein>
<comment type="caution">
    <text evidence="1">The sequence shown here is derived from an EMBL/GenBank/DDBJ whole genome shotgun (WGS) entry which is preliminary data.</text>
</comment>
<dbReference type="Proteomes" id="UP001162992">
    <property type="component" value="Chromosome 14"/>
</dbReference>
<proteinExistence type="predicted"/>
<name>A0ACC2BM77_DIPCM</name>
<reference evidence="2" key="1">
    <citation type="journal article" date="2024" name="Proc. Natl. Acad. Sci. U.S.A.">
        <title>Extraordinary preservation of gene collinearity over three hundred million years revealed in homosporous lycophytes.</title>
        <authorList>
            <person name="Li C."/>
            <person name="Wickell D."/>
            <person name="Kuo L.Y."/>
            <person name="Chen X."/>
            <person name="Nie B."/>
            <person name="Liao X."/>
            <person name="Peng D."/>
            <person name="Ji J."/>
            <person name="Jenkins J."/>
            <person name="Williams M."/>
            <person name="Shu S."/>
            <person name="Plott C."/>
            <person name="Barry K."/>
            <person name="Rajasekar S."/>
            <person name="Grimwood J."/>
            <person name="Han X."/>
            <person name="Sun S."/>
            <person name="Hou Z."/>
            <person name="He W."/>
            <person name="Dai G."/>
            <person name="Sun C."/>
            <person name="Schmutz J."/>
            <person name="Leebens-Mack J.H."/>
            <person name="Li F.W."/>
            <person name="Wang L."/>
        </authorList>
    </citation>
    <scope>NUCLEOTIDE SEQUENCE [LARGE SCALE GENOMIC DNA]</scope>
    <source>
        <strain evidence="2">cv. PW_Plant_1</strain>
    </source>
</reference>
<evidence type="ECO:0000313" key="1">
    <source>
        <dbReference type="EMBL" id="KAJ7530860.1"/>
    </source>
</evidence>
<organism evidence="1 2">
    <name type="scientific">Diphasiastrum complanatum</name>
    <name type="common">Issler's clubmoss</name>
    <name type="synonym">Lycopodium complanatum</name>
    <dbReference type="NCBI Taxonomy" id="34168"/>
    <lineage>
        <taxon>Eukaryota</taxon>
        <taxon>Viridiplantae</taxon>
        <taxon>Streptophyta</taxon>
        <taxon>Embryophyta</taxon>
        <taxon>Tracheophyta</taxon>
        <taxon>Lycopodiopsida</taxon>
        <taxon>Lycopodiales</taxon>
        <taxon>Lycopodiaceae</taxon>
        <taxon>Lycopodioideae</taxon>
        <taxon>Diphasiastrum</taxon>
    </lineage>
</organism>
<gene>
    <name evidence="1" type="ORF">O6H91_14G022100</name>
</gene>
<keyword evidence="2" id="KW-1185">Reference proteome</keyword>
<sequence length="300" mass="33676">MMDNYEGIVGNATLLSHHALHMEAGDHPGIHGDASEEGIDKDDDHMQEGEEGAHEFRSQMDVVTLYAHVDGAQLEDMQPKKKRFRGPRLWREKWQELHSWAFVRNVNGEERMFCTVCEAHGHTTTRNAFRKEGSTNFQPSALSTHANSSAHKSALLMQKAWEDARQAYSNYKVGAMSRGRGKGQPGGDNYLITTHLTNLVNMASNMATREDVDSLKDDLRTMMRCQDARRINESCHSTDPLIPVPTLDGSIPENFPATAEDVSRLSSTHVDELLNAYELPVMGRLDSKLRRLKAHLGVRV</sequence>